<evidence type="ECO:0000259" key="1">
    <source>
        <dbReference type="Pfam" id="PF06985"/>
    </source>
</evidence>
<dbReference type="InterPro" id="IPR010730">
    <property type="entry name" value="HET"/>
</dbReference>
<gene>
    <name evidence="2" type="ORF">K444DRAFT_617502</name>
</gene>
<dbReference type="Pfam" id="PF26639">
    <property type="entry name" value="Het-6_barrel"/>
    <property type="match status" value="1"/>
</dbReference>
<sequence length="587" mass="66269">MNILPSFKYSPLNCETNDIRLVRLLEENSGHVLSCQLQHFPSASRPPYLALSYTWGDPKDTVPISLNDHSLNIARNLLSFLQHSRHRSKSPITFSEALWFDDEPLEPDGQWLWIDAICIDQSNIPERNLQVRRMKEIYERAEGVITWLGPASDDSDIAFAVIRSLGRATIQAYKATGKYDPNAMVAVGRAFGRKEWDAVQKVFHRPWWNRAWICQEVTTPTKGEKRAMAWCGHNQIDWDYFGIASVYILDAELERALEKSENISNMRIRTLACMTADRKTLGKNRVNDLLHLLGTNRDCETSDPRDKIYAFLAISNDGQEIQADYEKPVAAVYTELATKSIKRDRRLDVLGYSCLEHIGLDLPSWVPNWSLKSIANRLCLAGYQSDGTFRRTYHANKGLKGSIGFTGGGRVLRVKGFVFDSAILVSWSRTFTSLSASEIMLRWRAQALHNGPNYVTGGTVIDALQHTLCADIEEDDVKLSERGRKVNPFPQDGGEEAAWSTSMPLLRATQNRKLVSTLGHYMGLVPELTELEDKICILSGASVPFVLRQEGNHWVLVGESYIHGIMDGEAVSTFKASGREIEIFEIW</sequence>
<dbReference type="Proteomes" id="UP000235371">
    <property type="component" value="Unassembled WGS sequence"/>
</dbReference>
<proteinExistence type="predicted"/>
<dbReference type="EMBL" id="KZ613856">
    <property type="protein sequence ID" value="PMD55062.1"/>
    <property type="molecule type" value="Genomic_DNA"/>
</dbReference>
<evidence type="ECO:0000313" key="3">
    <source>
        <dbReference type="Proteomes" id="UP000235371"/>
    </source>
</evidence>
<protein>
    <submittedName>
        <fullName evidence="2">HET-domain-containing protein</fullName>
    </submittedName>
</protein>
<evidence type="ECO:0000313" key="2">
    <source>
        <dbReference type="EMBL" id="PMD55062.1"/>
    </source>
</evidence>
<feature type="domain" description="Heterokaryon incompatibility" evidence="1">
    <location>
        <begin position="48"/>
        <end position="216"/>
    </location>
</feature>
<dbReference type="OrthoDB" id="5416609at2759"/>
<accession>A0A2J6SWB7</accession>
<name>A0A2J6SWB7_9HELO</name>
<dbReference type="PANTHER" id="PTHR24148">
    <property type="entry name" value="ANKYRIN REPEAT DOMAIN-CONTAINING PROTEIN 39 HOMOLOG-RELATED"/>
    <property type="match status" value="1"/>
</dbReference>
<dbReference type="RefSeq" id="XP_024731966.1">
    <property type="nucleotide sequence ID" value="XM_024881138.1"/>
</dbReference>
<dbReference type="AlphaFoldDB" id="A0A2J6SWB7"/>
<dbReference type="GeneID" id="36589215"/>
<organism evidence="2 3">
    <name type="scientific">Hyaloscypha bicolor E</name>
    <dbReference type="NCBI Taxonomy" id="1095630"/>
    <lineage>
        <taxon>Eukaryota</taxon>
        <taxon>Fungi</taxon>
        <taxon>Dikarya</taxon>
        <taxon>Ascomycota</taxon>
        <taxon>Pezizomycotina</taxon>
        <taxon>Leotiomycetes</taxon>
        <taxon>Helotiales</taxon>
        <taxon>Hyaloscyphaceae</taxon>
        <taxon>Hyaloscypha</taxon>
        <taxon>Hyaloscypha bicolor</taxon>
    </lineage>
</organism>
<dbReference type="InterPro" id="IPR052895">
    <property type="entry name" value="HetReg/Transcr_Mod"/>
</dbReference>
<dbReference type="InParanoid" id="A0A2J6SWB7"/>
<reference evidence="2 3" key="1">
    <citation type="submission" date="2016-04" db="EMBL/GenBank/DDBJ databases">
        <title>A degradative enzymes factory behind the ericoid mycorrhizal symbiosis.</title>
        <authorList>
            <consortium name="DOE Joint Genome Institute"/>
            <person name="Martino E."/>
            <person name="Morin E."/>
            <person name="Grelet G."/>
            <person name="Kuo A."/>
            <person name="Kohler A."/>
            <person name="Daghino S."/>
            <person name="Barry K."/>
            <person name="Choi C."/>
            <person name="Cichocki N."/>
            <person name="Clum A."/>
            <person name="Copeland A."/>
            <person name="Hainaut M."/>
            <person name="Haridas S."/>
            <person name="Labutti K."/>
            <person name="Lindquist E."/>
            <person name="Lipzen A."/>
            <person name="Khouja H.-R."/>
            <person name="Murat C."/>
            <person name="Ohm R."/>
            <person name="Olson A."/>
            <person name="Spatafora J."/>
            <person name="Veneault-Fourrey C."/>
            <person name="Henrissat B."/>
            <person name="Grigoriev I."/>
            <person name="Martin F."/>
            <person name="Perotto S."/>
        </authorList>
    </citation>
    <scope>NUCLEOTIDE SEQUENCE [LARGE SCALE GENOMIC DNA]</scope>
    <source>
        <strain evidence="2 3">E</strain>
    </source>
</reference>
<dbReference type="Pfam" id="PF06985">
    <property type="entry name" value="HET"/>
    <property type="match status" value="1"/>
</dbReference>
<keyword evidence="3" id="KW-1185">Reference proteome</keyword>
<dbReference type="PANTHER" id="PTHR24148:SF73">
    <property type="entry name" value="HET DOMAIN PROTEIN (AFU_ORTHOLOGUE AFUA_8G01020)"/>
    <property type="match status" value="1"/>
</dbReference>